<gene>
    <name evidence="1" type="ORF">IQ217_15945</name>
</gene>
<keyword evidence="1" id="KW-0808">Transferase</keyword>
<protein>
    <submittedName>
        <fullName evidence="1">Nucleotidyl transferase AbiEii/AbiGii toxin family protein</fullName>
    </submittedName>
</protein>
<evidence type="ECO:0000313" key="1">
    <source>
        <dbReference type="EMBL" id="MBE9255300.1"/>
    </source>
</evidence>
<evidence type="ECO:0000313" key="2">
    <source>
        <dbReference type="Proteomes" id="UP000658720"/>
    </source>
</evidence>
<dbReference type="Proteomes" id="UP000658720">
    <property type="component" value="Unassembled WGS sequence"/>
</dbReference>
<accession>A0ABR9VVC1</accession>
<sequence length="245" mass="28438">MFNRPHHNEILNVLNQLDHQIFQETYTCFGGGTLIALLNQEFRESNDIDFICSIQSTGYKQLRKLIFDKGYDALFLQSKSLGIGRSNMDQYGIRLLVESNKVPIKLEIIAEARFVIEQPRKLPWLSLPCLNEEDLWTSKLLANADRFMDKSILSRDLIDLAVLRLSSPISSISREKAESAYEVMRPLQSAIDKFQNQPEYRQKCWENLIINNDFIPRIVDGIDLLAIDCNLSQTTRQFNECHQYF</sequence>
<proteinExistence type="predicted"/>
<keyword evidence="2" id="KW-1185">Reference proteome</keyword>
<dbReference type="InterPro" id="IPR014942">
    <property type="entry name" value="AbiEii"/>
</dbReference>
<dbReference type="Pfam" id="PF08843">
    <property type="entry name" value="AbiEii"/>
    <property type="match status" value="1"/>
</dbReference>
<dbReference type="EMBL" id="JADEVV010000057">
    <property type="protein sequence ID" value="MBE9255300.1"/>
    <property type="molecule type" value="Genomic_DNA"/>
</dbReference>
<reference evidence="1 2" key="1">
    <citation type="submission" date="2020-10" db="EMBL/GenBank/DDBJ databases">
        <authorList>
            <person name="Castelo-Branco R."/>
            <person name="Eusebio N."/>
            <person name="Adriana R."/>
            <person name="Vieira A."/>
            <person name="Brugerolle De Fraissinette N."/>
            <person name="Rezende De Castro R."/>
            <person name="Schneider M.P."/>
            <person name="Vasconcelos V."/>
            <person name="Leao P.N."/>
        </authorList>
    </citation>
    <scope>NUCLEOTIDE SEQUENCE [LARGE SCALE GENOMIC DNA]</scope>
    <source>
        <strain evidence="1 2">LEGE 00031</strain>
    </source>
</reference>
<name>A0ABR9VVC1_9SYNC</name>
<organism evidence="1 2">
    <name type="scientific">Synechocystis salina LEGE 00031</name>
    <dbReference type="NCBI Taxonomy" id="1828736"/>
    <lineage>
        <taxon>Bacteria</taxon>
        <taxon>Bacillati</taxon>
        <taxon>Cyanobacteriota</taxon>
        <taxon>Cyanophyceae</taxon>
        <taxon>Synechococcales</taxon>
        <taxon>Merismopediaceae</taxon>
        <taxon>Synechocystis</taxon>
    </lineage>
</organism>
<comment type="caution">
    <text evidence="1">The sequence shown here is derived from an EMBL/GenBank/DDBJ whole genome shotgun (WGS) entry which is preliminary data.</text>
</comment>
<dbReference type="RefSeq" id="WP_194020707.1">
    <property type="nucleotide sequence ID" value="NZ_JADEVV010000057.1"/>
</dbReference>
<dbReference type="GO" id="GO:0016740">
    <property type="term" value="F:transferase activity"/>
    <property type="evidence" value="ECO:0007669"/>
    <property type="project" value="UniProtKB-KW"/>
</dbReference>